<protein>
    <submittedName>
        <fullName evidence="1">Uncharacterized protein</fullName>
    </submittedName>
</protein>
<dbReference type="Gramene" id="TraesLDM1A03G00048720.1">
    <property type="protein sequence ID" value="TraesLDM1A03G00048720.1"/>
    <property type="gene ID" value="TraesLDM1A03G00048720"/>
</dbReference>
<reference evidence="1" key="1">
    <citation type="submission" date="2018-08" db="EMBL/GenBank/DDBJ databases">
        <authorList>
            <person name="Rossello M."/>
        </authorList>
    </citation>
    <scope>NUCLEOTIDE SEQUENCE [LARGE SCALE GENOMIC DNA]</scope>
    <source>
        <strain evidence="1">cv. Chinese Spring</strain>
    </source>
</reference>
<dbReference type="Gramene" id="TraesCS1A02G122400.1">
    <property type="protein sequence ID" value="TraesCS1A02G122400.1"/>
    <property type="gene ID" value="TraesCS1A02G122400"/>
</dbReference>
<dbReference type="Gramene" id="TraesWEE_scaffold_105855_01G000200.1">
    <property type="protein sequence ID" value="TraesWEE_scaffold_105855_01G000200.1"/>
    <property type="gene ID" value="TraesWEE_scaffold_105855_01G000200"/>
</dbReference>
<organism evidence="1">
    <name type="scientific">Triticum aestivum</name>
    <name type="common">Wheat</name>
    <dbReference type="NCBI Taxonomy" id="4565"/>
    <lineage>
        <taxon>Eukaryota</taxon>
        <taxon>Viridiplantae</taxon>
        <taxon>Streptophyta</taxon>
        <taxon>Embryophyta</taxon>
        <taxon>Tracheophyta</taxon>
        <taxon>Spermatophyta</taxon>
        <taxon>Magnoliopsida</taxon>
        <taxon>Liliopsida</taxon>
        <taxon>Poales</taxon>
        <taxon>Poaceae</taxon>
        <taxon>BOP clade</taxon>
        <taxon>Pooideae</taxon>
        <taxon>Triticodae</taxon>
        <taxon>Triticeae</taxon>
        <taxon>Triticinae</taxon>
        <taxon>Triticum</taxon>
    </lineage>
</organism>
<evidence type="ECO:0000313" key="1">
    <source>
        <dbReference type="EnsemblPlants" id="TraesCS1A02G122400.1"/>
    </source>
</evidence>
<dbReference type="Gramene" id="TraesNOR1A03G00047850.1">
    <property type="protein sequence ID" value="TraesNOR1A03G00047850.1"/>
    <property type="gene ID" value="TraesNOR1A03G00047850"/>
</dbReference>
<sequence length="78" mass="8637">MAASLEQEQQQRHIVLRRPQLTLCRIYHEASNSQLHCVEDSSGFCSMIPDPSVLGLATNNTITRCQGAAYVYTSLGEP</sequence>
<keyword evidence="2" id="KW-1185">Reference proteome</keyword>
<accession>A0A3B5XX02</accession>
<dbReference type="EnsemblPlants" id="TraesCS1A02G122400.1">
    <property type="protein sequence ID" value="TraesCS1A02G122400.1"/>
    <property type="gene ID" value="TraesCS1A02G122400"/>
</dbReference>
<name>A0A3B5XX02_WHEAT</name>
<evidence type="ECO:0000313" key="2">
    <source>
        <dbReference type="Proteomes" id="UP000019116"/>
    </source>
</evidence>
<proteinExistence type="predicted"/>
<dbReference type="Gramene" id="TraesJUL1A03G00049050.1">
    <property type="protein sequence ID" value="TraesJUL1A03G00049050.1"/>
    <property type="gene ID" value="TraesJUL1A03G00049050"/>
</dbReference>
<dbReference type="AlphaFoldDB" id="A0A3B5XX02"/>
<dbReference type="Gramene" id="TraesCAD_scaffold_096028_01G000200.1">
    <property type="protein sequence ID" value="TraesCAD_scaffold_096028_01G000200.1"/>
    <property type="gene ID" value="TraesCAD_scaffold_096028_01G000200"/>
</dbReference>
<dbReference type="Gramene" id="TraesCLE_scaffold_117246_01G000200.1">
    <property type="protein sequence ID" value="TraesCLE_scaffold_117246_01G000200.1"/>
    <property type="gene ID" value="TraesCLE_scaffold_117246_01G000200"/>
</dbReference>
<reference evidence="1" key="2">
    <citation type="submission" date="2018-10" db="UniProtKB">
        <authorList>
            <consortium name="EnsemblPlants"/>
        </authorList>
    </citation>
    <scope>IDENTIFICATION</scope>
</reference>
<dbReference type="Gramene" id="TraesCS1A03G0301400.1">
    <property type="protein sequence ID" value="TraesCS1A03G0301400.1.CDS"/>
    <property type="gene ID" value="TraesCS1A03G0301400"/>
</dbReference>
<dbReference type="Proteomes" id="UP000019116">
    <property type="component" value="Chromosome 1A"/>
</dbReference>
<dbReference type="Gramene" id="TraesARI1A03G00048370.1">
    <property type="protein sequence ID" value="TraesARI1A03G00048370.1"/>
    <property type="gene ID" value="TraesARI1A03G00048370"/>
</dbReference>
<dbReference type="Gramene" id="TraesROB_scaffold_108267_01G000200.1">
    <property type="protein sequence ID" value="TraesROB_scaffold_108267_01G000200.1"/>
    <property type="gene ID" value="TraesROB_scaffold_108267_01G000200"/>
</dbReference>